<organism evidence="3 4">
    <name type="scientific">Tetrabaena socialis</name>
    <dbReference type="NCBI Taxonomy" id="47790"/>
    <lineage>
        <taxon>Eukaryota</taxon>
        <taxon>Viridiplantae</taxon>
        <taxon>Chlorophyta</taxon>
        <taxon>core chlorophytes</taxon>
        <taxon>Chlorophyceae</taxon>
        <taxon>CS clade</taxon>
        <taxon>Chlamydomonadales</taxon>
        <taxon>Tetrabaenaceae</taxon>
        <taxon>Tetrabaena</taxon>
    </lineage>
</organism>
<feature type="domain" description="NVL2 nucleolin binding" evidence="2">
    <location>
        <begin position="12"/>
        <end position="74"/>
    </location>
</feature>
<evidence type="ECO:0000313" key="3">
    <source>
        <dbReference type="EMBL" id="PNH09873.1"/>
    </source>
</evidence>
<evidence type="ECO:0000256" key="1">
    <source>
        <dbReference type="SAM" id="MobiDB-lite"/>
    </source>
</evidence>
<dbReference type="InterPro" id="IPR031996">
    <property type="entry name" value="NVL2_nucleolin-bd"/>
</dbReference>
<dbReference type="EMBL" id="PGGS01000075">
    <property type="protein sequence ID" value="PNH09873.1"/>
    <property type="molecule type" value="Genomic_DNA"/>
</dbReference>
<gene>
    <name evidence="3" type="ORF">TSOC_003480</name>
</gene>
<feature type="compositionally biased region" description="Low complexity" evidence="1">
    <location>
        <begin position="152"/>
        <end position="172"/>
    </location>
</feature>
<evidence type="ECO:0000259" key="2">
    <source>
        <dbReference type="Pfam" id="PF16725"/>
    </source>
</evidence>
<sequence>MRTKHGGLQPHQQLLDRQMVPRIERYALENENNDYTDVEEVAAYLRQKYQEYQRRQQAPFRKMVTRAIDAIQRKGGIQRPEPELQALEAQHPAGRAAGGNPSKSGGVPPSNTRGGVSDASGGAGSSSSEGEGSSDDEQGGGSANRPRRPLRSGSDPGSDTDTSDSGSGSMSDDSSDPELDPEQELGLVDAAAAAHMNTTLLSLYARTAPNPAVSTASAQGRSASPAADGAAAADGARAGSPPAFAPPEMVAAAAARALAKERAEREAAMARRAAKGGGDKGRRQQQKP</sequence>
<evidence type="ECO:0000313" key="4">
    <source>
        <dbReference type="Proteomes" id="UP000236333"/>
    </source>
</evidence>
<feature type="compositionally biased region" description="Basic and acidic residues" evidence="1">
    <location>
        <begin position="258"/>
        <end position="269"/>
    </location>
</feature>
<protein>
    <recommendedName>
        <fullName evidence="2">NVL2 nucleolin binding domain-containing protein</fullName>
    </recommendedName>
</protein>
<dbReference type="Gene3D" id="1.10.10.2010">
    <property type="match status" value="1"/>
</dbReference>
<feature type="compositionally biased region" description="Low complexity" evidence="1">
    <location>
        <begin position="114"/>
        <end position="131"/>
    </location>
</feature>
<feature type="non-terminal residue" evidence="3">
    <location>
        <position position="288"/>
    </location>
</feature>
<feature type="compositionally biased region" description="Low complexity" evidence="1">
    <location>
        <begin position="220"/>
        <end position="257"/>
    </location>
</feature>
<accession>A0A2J8ABM1</accession>
<dbReference type="InterPro" id="IPR038100">
    <property type="entry name" value="NLV2_N_sf"/>
</dbReference>
<comment type="caution">
    <text evidence="3">The sequence shown here is derived from an EMBL/GenBank/DDBJ whole genome shotgun (WGS) entry which is preliminary data.</text>
</comment>
<dbReference type="Proteomes" id="UP000236333">
    <property type="component" value="Unassembled WGS sequence"/>
</dbReference>
<feature type="region of interest" description="Disordered" evidence="1">
    <location>
        <begin position="211"/>
        <end position="288"/>
    </location>
</feature>
<reference evidence="3 4" key="1">
    <citation type="journal article" date="2017" name="Mol. Biol. Evol.">
        <title>The 4-celled Tetrabaena socialis nuclear genome reveals the essential components for genetic control of cell number at the origin of multicellularity in the volvocine lineage.</title>
        <authorList>
            <person name="Featherston J."/>
            <person name="Arakaki Y."/>
            <person name="Hanschen E.R."/>
            <person name="Ferris P.J."/>
            <person name="Michod R.E."/>
            <person name="Olson B.J.S.C."/>
            <person name="Nozaki H."/>
            <person name="Durand P.M."/>
        </authorList>
    </citation>
    <scope>NUCLEOTIDE SEQUENCE [LARGE SCALE GENOMIC DNA]</scope>
    <source>
        <strain evidence="3 4">NIES-571</strain>
    </source>
</reference>
<name>A0A2J8ABM1_9CHLO</name>
<proteinExistence type="predicted"/>
<feature type="region of interest" description="Disordered" evidence="1">
    <location>
        <begin position="71"/>
        <end position="185"/>
    </location>
</feature>
<keyword evidence="4" id="KW-1185">Reference proteome</keyword>
<feature type="compositionally biased region" description="Acidic residues" evidence="1">
    <location>
        <begin position="173"/>
        <end position="183"/>
    </location>
</feature>
<dbReference type="Pfam" id="PF16725">
    <property type="entry name" value="Nucleolin_bd"/>
    <property type="match status" value="1"/>
</dbReference>
<dbReference type="AlphaFoldDB" id="A0A2J8ABM1"/>